<dbReference type="EMBL" id="BARU01003135">
    <property type="protein sequence ID" value="GAH20812.1"/>
    <property type="molecule type" value="Genomic_DNA"/>
</dbReference>
<protein>
    <submittedName>
        <fullName evidence="1">Uncharacterized protein</fullName>
    </submittedName>
</protein>
<name>X1DKR9_9ZZZZ</name>
<sequence length="60" mass="6383">MPKVAKAGLDRGKIILQKIPNSEQPSILAASDKSLGIDLKNCLNKNTPKTCPAPGMIKPQ</sequence>
<accession>X1DKR9</accession>
<dbReference type="AlphaFoldDB" id="X1DKR9"/>
<comment type="caution">
    <text evidence="1">The sequence shown here is derived from an EMBL/GenBank/DDBJ whole genome shotgun (WGS) entry which is preliminary data.</text>
</comment>
<reference evidence="1" key="1">
    <citation type="journal article" date="2014" name="Front. Microbiol.">
        <title>High frequency of phylogenetically diverse reductive dehalogenase-homologous genes in deep subseafloor sedimentary metagenomes.</title>
        <authorList>
            <person name="Kawai M."/>
            <person name="Futagami T."/>
            <person name="Toyoda A."/>
            <person name="Takaki Y."/>
            <person name="Nishi S."/>
            <person name="Hori S."/>
            <person name="Arai W."/>
            <person name="Tsubouchi T."/>
            <person name="Morono Y."/>
            <person name="Uchiyama I."/>
            <person name="Ito T."/>
            <person name="Fujiyama A."/>
            <person name="Inagaki F."/>
            <person name="Takami H."/>
        </authorList>
    </citation>
    <scope>NUCLEOTIDE SEQUENCE</scope>
    <source>
        <strain evidence="1">Expedition CK06-06</strain>
    </source>
</reference>
<evidence type="ECO:0000313" key="1">
    <source>
        <dbReference type="EMBL" id="GAH20812.1"/>
    </source>
</evidence>
<proteinExistence type="predicted"/>
<organism evidence="1">
    <name type="scientific">marine sediment metagenome</name>
    <dbReference type="NCBI Taxonomy" id="412755"/>
    <lineage>
        <taxon>unclassified sequences</taxon>
        <taxon>metagenomes</taxon>
        <taxon>ecological metagenomes</taxon>
    </lineage>
</organism>
<gene>
    <name evidence="1" type="ORF">S03H2_06958</name>
</gene>